<name>A0A645CXQ2_9ZZZZ</name>
<organism evidence="1">
    <name type="scientific">bioreactor metagenome</name>
    <dbReference type="NCBI Taxonomy" id="1076179"/>
    <lineage>
        <taxon>unclassified sequences</taxon>
        <taxon>metagenomes</taxon>
        <taxon>ecological metagenomes</taxon>
    </lineage>
</organism>
<proteinExistence type="predicted"/>
<gene>
    <name evidence="1" type="ORF">SDC9_128710</name>
</gene>
<reference evidence="1" key="1">
    <citation type="submission" date="2019-08" db="EMBL/GenBank/DDBJ databases">
        <authorList>
            <person name="Kucharzyk K."/>
            <person name="Murdoch R.W."/>
            <person name="Higgins S."/>
            <person name="Loffler F."/>
        </authorList>
    </citation>
    <scope>NUCLEOTIDE SEQUENCE</scope>
</reference>
<evidence type="ECO:0000313" key="1">
    <source>
        <dbReference type="EMBL" id="MPM81653.1"/>
    </source>
</evidence>
<protein>
    <submittedName>
        <fullName evidence="1">Uncharacterized protein</fullName>
    </submittedName>
</protein>
<sequence>MSFAHLIGQEGRTQIVRDRIGRDVGFFADQVEGMAEIVDGACPPGAFRVGGGIQIIGSSDLAEDVFIHMRFSSIHKAVWT</sequence>
<comment type="caution">
    <text evidence="1">The sequence shown here is derived from an EMBL/GenBank/DDBJ whole genome shotgun (WGS) entry which is preliminary data.</text>
</comment>
<accession>A0A645CXQ2</accession>
<dbReference type="EMBL" id="VSSQ01030947">
    <property type="protein sequence ID" value="MPM81653.1"/>
    <property type="molecule type" value="Genomic_DNA"/>
</dbReference>
<dbReference type="AlphaFoldDB" id="A0A645CXQ2"/>